<accession>A0A3B0XVK0</accession>
<dbReference type="PANTHER" id="PTHR37479:SF1">
    <property type="entry name" value="CELL DIVISION PROTEIN FTSL"/>
    <property type="match status" value="1"/>
</dbReference>
<dbReference type="Pfam" id="PF04999">
    <property type="entry name" value="FtsL"/>
    <property type="match status" value="1"/>
</dbReference>
<evidence type="ECO:0000313" key="9">
    <source>
        <dbReference type="EMBL" id="VAW72348.1"/>
    </source>
</evidence>
<dbReference type="PANTHER" id="PTHR37479">
    <property type="entry name" value="CELL DIVISION PROTEIN FTSL"/>
    <property type="match status" value="1"/>
</dbReference>
<proteinExistence type="inferred from homology"/>
<dbReference type="GO" id="GO:0032153">
    <property type="term" value="C:cell division site"/>
    <property type="evidence" value="ECO:0007669"/>
    <property type="project" value="TreeGrafter"/>
</dbReference>
<evidence type="ECO:0000256" key="8">
    <source>
        <dbReference type="SAM" id="Phobius"/>
    </source>
</evidence>
<dbReference type="InterPro" id="IPR011922">
    <property type="entry name" value="Cell_div_FtsL"/>
</dbReference>
<reference evidence="9" key="1">
    <citation type="submission" date="2018-06" db="EMBL/GenBank/DDBJ databases">
        <authorList>
            <person name="Zhirakovskaya E."/>
        </authorList>
    </citation>
    <scope>NUCLEOTIDE SEQUENCE</scope>
</reference>
<evidence type="ECO:0000256" key="2">
    <source>
        <dbReference type="ARBA" id="ARBA00022475"/>
    </source>
</evidence>
<gene>
    <name evidence="9" type="ORF">MNBD_GAMMA12-1738</name>
</gene>
<dbReference type="NCBIfam" id="TIGR02209">
    <property type="entry name" value="ftsL_broad"/>
    <property type="match status" value="1"/>
</dbReference>
<evidence type="ECO:0000256" key="6">
    <source>
        <dbReference type="ARBA" id="ARBA00023136"/>
    </source>
</evidence>
<protein>
    <recommendedName>
        <fullName evidence="10">Cell division protein FtsL</fullName>
    </recommendedName>
</protein>
<dbReference type="EMBL" id="UOFL01000036">
    <property type="protein sequence ID" value="VAW72348.1"/>
    <property type="molecule type" value="Genomic_DNA"/>
</dbReference>
<keyword evidence="6 8" id="KW-0472">Membrane</keyword>
<evidence type="ECO:0000256" key="4">
    <source>
        <dbReference type="ARBA" id="ARBA00022692"/>
    </source>
</evidence>
<organism evidence="9">
    <name type="scientific">hydrothermal vent metagenome</name>
    <dbReference type="NCBI Taxonomy" id="652676"/>
    <lineage>
        <taxon>unclassified sequences</taxon>
        <taxon>metagenomes</taxon>
        <taxon>ecological metagenomes</taxon>
    </lineage>
</organism>
<keyword evidence="3" id="KW-0132">Cell division</keyword>
<evidence type="ECO:0000256" key="5">
    <source>
        <dbReference type="ARBA" id="ARBA00022989"/>
    </source>
</evidence>
<dbReference type="GO" id="GO:0005886">
    <property type="term" value="C:plasma membrane"/>
    <property type="evidence" value="ECO:0007669"/>
    <property type="project" value="UniProtKB-SubCell"/>
</dbReference>
<feature type="transmembrane region" description="Helical" evidence="8">
    <location>
        <begin position="6"/>
        <end position="25"/>
    </location>
</feature>
<evidence type="ECO:0000256" key="1">
    <source>
        <dbReference type="ARBA" id="ARBA00004401"/>
    </source>
</evidence>
<evidence type="ECO:0000256" key="3">
    <source>
        <dbReference type="ARBA" id="ARBA00022618"/>
    </source>
</evidence>
<dbReference type="AlphaFoldDB" id="A0A3B0XVK0"/>
<name>A0A3B0XVK0_9ZZZZ</name>
<evidence type="ECO:0000256" key="7">
    <source>
        <dbReference type="ARBA" id="ARBA00023306"/>
    </source>
</evidence>
<dbReference type="GO" id="GO:0043093">
    <property type="term" value="P:FtsZ-dependent cytokinesis"/>
    <property type="evidence" value="ECO:0007669"/>
    <property type="project" value="TreeGrafter"/>
</dbReference>
<dbReference type="HAMAP" id="MF_00910">
    <property type="entry name" value="FtsL"/>
    <property type="match status" value="1"/>
</dbReference>
<keyword evidence="7" id="KW-0131">Cell cycle</keyword>
<keyword evidence="2" id="KW-1003">Cell membrane</keyword>
<sequence>MKRYHLTLVVVIAFLMMTSMGLIYVKHQSRNFFSELEILKNKQHKLDESWGRLMLEQSVLLSHDMVERVARQTLRMQQPVDKQLIVIKR</sequence>
<evidence type="ECO:0008006" key="10">
    <source>
        <dbReference type="Google" id="ProtNLM"/>
    </source>
</evidence>
<keyword evidence="4 8" id="KW-0812">Transmembrane</keyword>
<keyword evidence="5 8" id="KW-1133">Transmembrane helix</keyword>
<comment type="subcellular location">
    <subcellularLocation>
        <location evidence="1">Cell membrane</location>
        <topology evidence="1">Single-pass type II membrane protein</topology>
    </subcellularLocation>
</comment>